<protein>
    <submittedName>
        <fullName evidence="1">Uncharacterized protein</fullName>
    </submittedName>
</protein>
<organism evidence="1 2">
    <name type="scientific">Ataeniobius toweri</name>
    <dbReference type="NCBI Taxonomy" id="208326"/>
    <lineage>
        <taxon>Eukaryota</taxon>
        <taxon>Metazoa</taxon>
        <taxon>Chordata</taxon>
        <taxon>Craniata</taxon>
        <taxon>Vertebrata</taxon>
        <taxon>Euteleostomi</taxon>
        <taxon>Actinopterygii</taxon>
        <taxon>Neopterygii</taxon>
        <taxon>Teleostei</taxon>
        <taxon>Neoteleostei</taxon>
        <taxon>Acanthomorphata</taxon>
        <taxon>Ovalentaria</taxon>
        <taxon>Atherinomorphae</taxon>
        <taxon>Cyprinodontiformes</taxon>
        <taxon>Goodeidae</taxon>
        <taxon>Ataeniobius</taxon>
    </lineage>
</organism>
<accession>A0ABU7AGW8</accession>
<gene>
    <name evidence="1" type="ORF">ATANTOWER_019101</name>
</gene>
<proteinExistence type="predicted"/>
<sequence>MKAVCVGEVEQAQPQLLANGRDYCDIVFWTEKNCKTEHVMANKSFIKAVSEKPRNYFLKVVQPEVMGGLISKQLQQCVQQQPVMHLHRPVQSSGSSRELLQSLAISHLMTTVNKSFVFAENHSLRMMRIIRMCGSILGV</sequence>
<name>A0ABU7AGW8_9TELE</name>
<comment type="caution">
    <text evidence="1">The sequence shown here is derived from an EMBL/GenBank/DDBJ whole genome shotgun (WGS) entry which is preliminary data.</text>
</comment>
<dbReference type="EMBL" id="JAHUTI010013826">
    <property type="protein sequence ID" value="MED6237110.1"/>
    <property type="molecule type" value="Genomic_DNA"/>
</dbReference>
<keyword evidence="2" id="KW-1185">Reference proteome</keyword>
<dbReference type="Proteomes" id="UP001345963">
    <property type="component" value="Unassembled WGS sequence"/>
</dbReference>
<reference evidence="1 2" key="1">
    <citation type="submission" date="2021-07" db="EMBL/GenBank/DDBJ databases">
        <authorList>
            <person name="Palmer J.M."/>
        </authorList>
    </citation>
    <scope>NUCLEOTIDE SEQUENCE [LARGE SCALE GENOMIC DNA]</scope>
    <source>
        <strain evidence="1 2">AT_MEX2019</strain>
        <tissue evidence="1">Muscle</tissue>
    </source>
</reference>
<evidence type="ECO:0000313" key="1">
    <source>
        <dbReference type="EMBL" id="MED6237110.1"/>
    </source>
</evidence>
<evidence type="ECO:0000313" key="2">
    <source>
        <dbReference type="Proteomes" id="UP001345963"/>
    </source>
</evidence>